<dbReference type="Gene3D" id="3.30.2010.20">
    <property type="match status" value="1"/>
</dbReference>
<evidence type="ECO:0000313" key="2">
    <source>
        <dbReference type="Proteomes" id="UP000784435"/>
    </source>
</evidence>
<dbReference type="EMBL" id="DYUK01000061">
    <property type="protein sequence ID" value="HJG79267.1"/>
    <property type="molecule type" value="Genomic_DNA"/>
</dbReference>
<dbReference type="InterPro" id="IPR010428">
    <property type="entry name" value="Zincin_1"/>
</dbReference>
<name>A0A921MC27_9MICO</name>
<reference evidence="1" key="1">
    <citation type="journal article" date="2021" name="PeerJ">
        <title>Extensive microbial diversity within the chicken gut microbiome revealed by metagenomics and culture.</title>
        <authorList>
            <person name="Gilroy R."/>
            <person name="Ravi A."/>
            <person name="Getino M."/>
            <person name="Pursley I."/>
            <person name="Horton D.L."/>
            <person name="Alikhan N.F."/>
            <person name="Baker D."/>
            <person name="Gharbi K."/>
            <person name="Hall N."/>
            <person name="Watson M."/>
            <person name="Adriaenssens E.M."/>
            <person name="Foster-Nyarko E."/>
            <person name="Jarju S."/>
            <person name="Secka A."/>
            <person name="Antonio M."/>
            <person name="Oren A."/>
            <person name="Chaudhuri R.R."/>
            <person name="La Ragione R."/>
            <person name="Hildebrand F."/>
            <person name="Pallen M.J."/>
        </authorList>
    </citation>
    <scope>NUCLEOTIDE SEQUENCE</scope>
    <source>
        <strain evidence="1">ChiGjej5B5-7349</strain>
    </source>
</reference>
<comment type="caution">
    <text evidence="1">The sequence shown here is derived from an EMBL/GenBank/DDBJ whole genome shotgun (WGS) entry which is preliminary data.</text>
</comment>
<dbReference type="InterPro" id="IPR038555">
    <property type="entry name" value="Zincin_1_sf"/>
</dbReference>
<organism evidence="1 2">
    <name type="scientific">Brevibacterium senegalense</name>
    <dbReference type="NCBI Taxonomy" id="1033736"/>
    <lineage>
        <taxon>Bacteria</taxon>
        <taxon>Bacillati</taxon>
        <taxon>Actinomycetota</taxon>
        <taxon>Actinomycetes</taxon>
        <taxon>Micrococcales</taxon>
        <taxon>Brevibacteriaceae</taxon>
        <taxon>Brevibacterium</taxon>
    </lineage>
</organism>
<dbReference type="Proteomes" id="UP000784435">
    <property type="component" value="Unassembled WGS sequence"/>
</dbReference>
<protein>
    <submittedName>
        <fullName evidence="1">Metallopeptidase family protein</fullName>
    </submittedName>
</protein>
<sequence>MSPSRRHDRHGRTPQLFRAPVPAQRTRTEAFALLAARLFADIRARVDGELDDVVLTIDDVPPADAGLELGRVLQATPAAPATLVLHRLPIADRCLDEMELADLVADVLADQAALLSGLDPDDLRPR</sequence>
<dbReference type="SUPFAM" id="SSF55486">
    <property type="entry name" value="Metalloproteases ('zincins'), catalytic domain"/>
    <property type="match status" value="1"/>
</dbReference>
<evidence type="ECO:0000313" key="1">
    <source>
        <dbReference type="EMBL" id="HJG79267.1"/>
    </source>
</evidence>
<proteinExistence type="predicted"/>
<gene>
    <name evidence="1" type="ORF">K8V08_02515</name>
</gene>
<dbReference type="Pfam" id="PF06262">
    <property type="entry name" value="Zincin_1"/>
    <property type="match status" value="1"/>
</dbReference>
<accession>A0A921MC27</accession>
<dbReference type="CDD" id="cd12954">
    <property type="entry name" value="MMP_TTHA0227_like_1"/>
    <property type="match status" value="1"/>
</dbReference>
<reference evidence="1" key="2">
    <citation type="submission" date="2021-09" db="EMBL/GenBank/DDBJ databases">
        <authorList>
            <person name="Gilroy R."/>
        </authorList>
    </citation>
    <scope>NUCLEOTIDE SEQUENCE</scope>
    <source>
        <strain evidence="1">ChiGjej5B5-7349</strain>
    </source>
</reference>
<dbReference type="AlphaFoldDB" id="A0A921MC27"/>